<sequence length="119" mass="13016">MAKKKPEAEAEQLTFEQSLAELEQIVAKLEGGKLGLGDSLAAYEQGVSRLNGCYQLLRHAERRIELVQSLDAEGRAKTVPLDDADDEDLSEKSASRSRRRTARPAGSDAARVDDEASLF</sequence>
<dbReference type="GO" id="GO:0006308">
    <property type="term" value="P:DNA catabolic process"/>
    <property type="evidence" value="ECO:0007669"/>
    <property type="project" value="UniProtKB-UniRule"/>
</dbReference>
<evidence type="ECO:0000256" key="5">
    <source>
        <dbReference type="ARBA" id="ARBA00022839"/>
    </source>
</evidence>
<keyword evidence="4 6" id="KW-0378">Hydrolase</keyword>
<proteinExistence type="inferred from homology"/>
<protein>
    <recommendedName>
        <fullName evidence="6">Exodeoxyribonuclease 7 small subunit</fullName>
        <ecNumber evidence="6">3.1.11.6</ecNumber>
    </recommendedName>
    <alternativeName>
        <fullName evidence="6">Exodeoxyribonuclease VII small subunit</fullName>
        <shortName evidence="6">Exonuclease VII small subunit</shortName>
    </alternativeName>
</protein>
<keyword evidence="3 6" id="KW-0540">Nuclease</keyword>
<keyword evidence="5 6" id="KW-0269">Exonuclease</keyword>
<dbReference type="AlphaFoldDB" id="A0A5K7XBE2"/>
<name>A0A5K7XBE2_9BACT</name>
<comment type="catalytic activity">
    <reaction evidence="6">
        <text>Exonucleolytic cleavage in either 5'- to 3'- or 3'- to 5'-direction to yield nucleoside 5'-phosphates.</text>
        <dbReference type="EC" id="3.1.11.6"/>
    </reaction>
</comment>
<accession>A0A5K7XBE2</accession>
<dbReference type="Proteomes" id="UP000326837">
    <property type="component" value="Chromosome"/>
</dbReference>
<dbReference type="SUPFAM" id="SSF116842">
    <property type="entry name" value="XseB-like"/>
    <property type="match status" value="1"/>
</dbReference>
<dbReference type="HAMAP" id="MF_00337">
    <property type="entry name" value="Exonuc_7_S"/>
    <property type="match status" value="1"/>
</dbReference>
<keyword evidence="9" id="KW-1185">Reference proteome</keyword>
<evidence type="ECO:0000256" key="7">
    <source>
        <dbReference type="SAM" id="MobiDB-lite"/>
    </source>
</evidence>
<dbReference type="Gene3D" id="1.10.287.1040">
    <property type="entry name" value="Exonuclease VII, small subunit"/>
    <property type="match status" value="1"/>
</dbReference>
<gene>
    <name evidence="6" type="primary">xseB</name>
    <name evidence="8" type="ORF">PLANPX_3726</name>
</gene>
<evidence type="ECO:0000256" key="4">
    <source>
        <dbReference type="ARBA" id="ARBA00022801"/>
    </source>
</evidence>
<dbReference type="NCBIfam" id="TIGR01280">
    <property type="entry name" value="xseB"/>
    <property type="match status" value="1"/>
</dbReference>
<comment type="subcellular location">
    <subcellularLocation>
        <location evidence="6">Cytoplasm</location>
    </subcellularLocation>
</comment>
<dbReference type="EMBL" id="AP021861">
    <property type="protein sequence ID" value="BBO34114.1"/>
    <property type="molecule type" value="Genomic_DNA"/>
</dbReference>
<feature type="region of interest" description="Disordered" evidence="7">
    <location>
        <begin position="75"/>
        <end position="119"/>
    </location>
</feature>
<evidence type="ECO:0000256" key="3">
    <source>
        <dbReference type="ARBA" id="ARBA00022722"/>
    </source>
</evidence>
<dbReference type="GO" id="GO:0009318">
    <property type="term" value="C:exodeoxyribonuclease VII complex"/>
    <property type="evidence" value="ECO:0007669"/>
    <property type="project" value="UniProtKB-UniRule"/>
</dbReference>
<dbReference type="PANTHER" id="PTHR34137:SF1">
    <property type="entry name" value="EXODEOXYRIBONUCLEASE 7 SMALL SUBUNIT"/>
    <property type="match status" value="1"/>
</dbReference>
<evidence type="ECO:0000256" key="6">
    <source>
        <dbReference type="HAMAP-Rule" id="MF_00337"/>
    </source>
</evidence>
<keyword evidence="2 6" id="KW-0963">Cytoplasm</keyword>
<dbReference type="KEGG" id="lpav:PLANPX_3726"/>
<feature type="compositionally biased region" description="Basic and acidic residues" evidence="7">
    <location>
        <begin position="110"/>
        <end position="119"/>
    </location>
</feature>
<dbReference type="GO" id="GO:0005829">
    <property type="term" value="C:cytosol"/>
    <property type="evidence" value="ECO:0007669"/>
    <property type="project" value="TreeGrafter"/>
</dbReference>
<dbReference type="GO" id="GO:0008855">
    <property type="term" value="F:exodeoxyribonuclease VII activity"/>
    <property type="evidence" value="ECO:0007669"/>
    <property type="project" value="UniProtKB-UniRule"/>
</dbReference>
<organism evidence="8 9">
    <name type="scientific">Lacipirellula parvula</name>
    <dbReference type="NCBI Taxonomy" id="2650471"/>
    <lineage>
        <taxon>Bacteria</taxon>
        <taxon>Pseudomonadati</taxon>
        <taxon>Planctomycetota</taxon>
        <taxon>Planctomycetia</taxon>
        <taxon>Pirellulales</taxon>
        <taxon>Lacipirellulaceae</taxon>
        <taxon>Lacipirellula</taxon>
    </lineage>
</organism>
<comment type="function">
    <text evidence="6">Bidirectionally degrades single-stranded DNA into large acid-insoluble oligonucleotides, which are then degraded further into small acid-soluble oligonucleotides.</text>
</comment>
<evidence type="ECO:0000313" key="9">
    <source>
        <dbReference type="Proteomes" id="UP000326837"/>
    </source>
</evidence>
<evidence type="ECO:0000256" key="1">
    <source>
        <dbReference type="ARBA" id="ARBA00009998"/>
    </source>
</evidence>
<dbReference type="PANTHER" id="PTHR34137">
    <property type="entry name" value="EXODEOXYRIBONUCLEASE 7 SMALL SUBUNIT"/>
    <property type="match status" value="1"/>
</dbReference>
<dbReference type="InterPro" id="IPR037004">
    <property type="entry name" value="Exonuc_VII_ssu_sf"/>
</dbReference>
<dbReference type="InterPro" id="IPR003761">
    <property type="entry name" value="Exonuc_VII_S"/>
</dbReference>
<comment type="subunit">
    <text evidence="6">Heterooligomer composed of large and small subunits.</text>
</comment>
<dbReference type="EC" id="3.1.11.6" evidence="6"/>
<comment type="similarity">
    <text evidence="1 6">Belongs to the XseB family.</text>
</comment>
<dbReference type="RefSeq" id="WP_152099753.1">
    <property type="nucleotide sequence ID" value="NZ_AP021861.1"/>
</dbReference>
<reference evidence="9" key="1">
    <citation type="submission" date="2019-10" db="EMBL/GenBank/DDBJ databases">
        <title>Lacipirellula parvula gen. nov., sp. nov., representing a lineage of planctomycetes widespread in freshwater anoxic habitats, and description of the family Lacipirellulaceae.</title>
        <authorList>
            <person name="Dedysh S.N."/>
            <person name="Kulichevskaya I.S."/>
            <person name="Beletsky A.V."/>
            <person name="Rakitin A.L."/>
            <person name="Mardanov A.V."/>
            <person name="Ivanova A.A."/>
            <person name="Saltykova V.X."/>
            <person name="Rijpstra W.I.C."/>
            <person name="Sinninghe Damste J.S."/>
            <person name="Ravin N.V."/>
        </authorList>
    </citation>
    <scope>NUCLEOTIDE SEQUENCE [LARGE SCALE GENOMIC DNA]</scope>
    <source>
        <strain evidence="9">PX69</strain>
    </source>
</reference>
<evidence type="ECO:0000256" key="2">
    <source>
        <dbReference type="ARBA" id="ARBA00022490"/>
    </source>
</evidence>
<dbReference type="Pfam" id="PF02609">
    <property type="entry name" value="Exonuc_VII_S"/>
    <property type="match status" value="1"/>
</dbReference>
<evidence type="ECO:0000313" key="8">
    <source>
        <dbReference type="EMBL" id="BBO34114.1"/>
    </source>
</evidence>